<dbReference type="InterPro" id="IPR000086">
    <property type="entry name" value="NUDIX_hydrolase_dom"/>
</dbReference>
<organism evidence="3 4">
    <name type="scientific">Peribacillus deserti</name>
    <dbReference type="NCBI Taxonomy" id="673318"/>
    <lineage>
        <taxon>Bacteria</taxon>
        <taxon>Bacillati</taxon>
        <taxon>Bacillota</taxon>
        <taxon>Bacilli</taxon>
        <taxon>Bacillales</taxon>
        <taxon>Bacillaceae</taxon>
        <taxon>Peribacillus</taxon>
    </lineage>
</organism>
<proteinExistence type="predicted"/>
<keyword evidence="4" id="KW-1185">Reference proteome</keyword>
<evidence type="ECO:0000259" key="2">
    <source>
        <dbReference type="PROSITE" id="PS51462"/>
    </source>
</evidence>
<reference evidence="3 4" key="1">
    <citation type="submission" date="2021-01" db="EMBL/GenBank/DDBJ databases">
        <title>Genomic Encyclopedia of Type Strains, Phase IV (KMG-IV): sequencing the most valuable type-strain genomes for metagenomic binning, comparative biology and taxonomic classification.</title>
        <authorList>
            <person name="Goeker M."/>
        </authorList>
    </citation>
    <scope>NUCLEOTIDE SEQUENCE [LARGE SCALE GENOMIC DNA]</scope>
    <source>
        <strain evidence="3 4">DSM 105482</strain>
    </source>
</reference>
<gene>
    <name evidence="3" type="ORF">JOC77_002407</name>
</gene>
<name>A0ABS2QIJ0_9BACI</name>
<protein>
    <submittedName>
        <fullName evidence="3">8-oxo-dGTP diphosphatase</fullName>
        <ecNumber evidence="3">3.6.1.55</ecNumber>
    </submittedName>
</protein>
<dbReference type="NCBIfam" id="TIGR02705">
    <property type="entry name" value="nudix_YtkD"/>
    <property type="match status" value="1"/>
</dbReference>
<dbReference type="InterPro" id="IPR014078">
    <property type="entry name" value="Nudix_YtkD"/>
</dbReference>
<dbReference type="InterPro" id="IPR015797">
    <property type="entry name" value="NUDIX_hydrolase-like_dom_sf"/>
</dbReference>
<dbReference type="PROSITE" id="PS51462">
    <property type="entry name" value="NUDIX"/>
    <property type="match status" value="1"/>
</dbReference>
<evidence type="ECO:0000256" key="1">
    <source>
        <dbReference type="ARBA" id="ARBA00022801"/>
    </source>
</evidence>
<dbReference type="InterPro" id="IPR020084">
    <property type="entry name" value="NUDIX_hydrolase_CS"/>
</dbReference>
<dbReference type="Gene3D" id="3.90.79.10">
    <property type="entry name" value="Nucleoside Triphosphate Pyrophosphohydrolase"/>
    <property type="match status" value="1"/>
</dbReference>
<dbReference type="EMBL" id="JAFBFI010000009">
    <property type="protein sequence ID" value="MBM7692976.1"/>
    <property type="molecule type" value="Genomic_DNA"/>
</dbReference>
<accession>A0ABS2QIJ0</accession>
<dbReference type="SUPFAM" id="SSF55811">
    <property type="entry name" value="Nudix"/>
    <property type="match status" value="1"/>
</dbReference>
<dbReference type="EC" id="3.6.1.55" evidence="3"/>
<evidence type="ECO:0000313" key="4">
    <source>
        <dbReference type="Proteomes" id="UP000823486"/>
    </source>
</evidence>
<dbReference type="GO" id="GO:0035539">
    <property type="term" value="F:8-oxo-7,8-dihydrodeoxyguanosine triphosphate pyrophosphatase activity"/>
    <property type="evidence" value="ECO:0007669"/>
    <property type="project" value="UniProtKB-EC"/>
</dbReference>
<dbReference type="PROSITE" id="PS00893">
    <property type="entry name" value="NUDIX_BOX"/>
    <property type="match status" value="1"/>
</dbReference>
<keyword evidence="1 3" id="KW-0378">Hydrolase</keyword>
<feature type="domain" description="Nudix hydrolase" evidence="2">
    <location>
        <begin position="2"/>
        <end position="152"/>
    </location>
</feature>
<sequence>MERFLDQNGCIVSYFEDDEDFLSKSRHVLVICSYKNKWVLTRHRVRGLEFPGGKVEDLESIRDAAVREVYEETGGAAGSLYYLGSYCVECADNRFYKSIFFTKLKSLETRDHYLETDGPLLAEDLPVNLIEDDRFSFIMKDRVIEICLDLIERRGLNR</sequence>
<comment type="caution">
    <text evidence="3">The sequence shown here is derived from an EMBL/GenBank/DDBJ whole genome shotgun (WGS) entry which is preliminary data.</text>
</comment>
<dbReference type="RefSeq" id="WP_204543399.1">
    <property type="nucleotide sequence ID" value="NZ_JAFBFI010000009.1"/>
</dbReference>
<evidence type="ECO:0000313" key="3">
    <source>
        <dbReference type="EMBL" id="MBM7692976.1"/>
    </source>
</evidence>
<dbReference type="Proteomes" id="UP000823486">
    <property type="component" value="Unassembled WGS sequence"/>
</dbReference>
<dbReference type="Pfam" id="PF00293">
    <property type="entry name" value="NUDIX"/>
    <property type="match status" value="1"/>
</dbReference>